<feature type="compositionally biased region" description="Basic and acidic residues" evidence="1">
    <location>
        <begin position="154"/>
        <end position="179"/>
    </location>
</feature>
<dbReference type="SUPFAM" id="SSF46689">
    <property type="entry name" value="Homeodomain-like"/>
    <property type="match status" value="1"/>
</dbReference>
<accession>A0A166IBL6</accession>
<dbReference type="OrthoDB" id="3012036at2759"/>
<evidence type="ECO:0000256" key="1">
    <source>
        <dbReference type="SAM" id="MobiDB-lite"/>
    </source>
</evidence>
<dbReference type="PANTHER" id="PTHR48472">
    <property type="entry name" value="TC1-LIKE TRANSPOSASE DDE DOMAIN-CONTAINING PROTEIN"/>
    <property type="match status" value="1"/>
</dbReference>
<feature type="non-terminal residue" evidence="2">
    <location>
        <position position="179"/>
    </location>
</feature>
<dbReference type="PANTHER" id="PTHR48472:SF1">
    <property type="entry name" value="TC1-LIKE TRANSPOSASE DDE DOMAIN-CONTAINING PROTEIN"/>
    <property type="match status" value="1"/>
</dbReference>
<evidence type="ECO:0000313" key="2">
    <source>
        <dbReference type="EMBL" id="KZP19645.1"/>
    </source>
</evidence>
<dbReference type="Proteomes" id="UP000076532">
    <property type="component" value="Unassembled WGS sequence"/>
</dbReference>
<sequence length="179" mass="20629">MPPYHISSDLKVHIPVMHYELAYSVKEICGVLGVRNSLVYQVLQYYWVHSTVTPPGRRRADRHCLPTAINITFIRSLIPLNHTSYINEIQEQLCSRQNVQILIKTIARTLCQLQMSNKDVSGQALERNIEDQAVYMNRIADIAPDPNMLMFGDEASKDKRTSARRQGWSERDTRCAQQK</sequence>
<name>A0A166IBL6_9AGAM</name>
<feature type="region of interest" description="Disordered" evidence="1">
    <location>
        <begin position="150"/>
        <end position="179"/>
    </location>
</feature>
<protein>
    <submittedName>
        <fullName evidence="2">Uncharacterized protein</fullName>
    </submittedName>
</protein>
<reference evidence="2 3" key="1">
    <citation type="journal article" date="2016" name="Mol. Biol. Evol.">
        <title>Comparative Genomics of Early-Diverging Mushroom-Forming Fungi Provides Insights into the Origins of Lignocellulose Decay Capabilities.</title>
        <authorList>
            <person name="Nagy L.G."/>
            <person name="Riley R."/>
            <person name="Tritt A."/>
            <person name="Adam C."/>
            <person name="Daum C."/>
            <person name="Floudas D."/>
            <person name="Sun H."/>
            <person name="Yadav J.S."/>
            <person name="Pangilinan J."/>
            <person name="Larsson K.H."/>
            <person name="Matsuura K."/>
            <person name="Barry K."/>
            <person name="Labutti K."/>
            <person name="Kuo R."/>
            <person name="Ohm R.A."/>
            <person name="Bhattacharya S.S."/>
            <person name="Shirouzu T."/>
            <person name="Yoshinaga Y."/>
            <person name="Martin F.M."/>
            <person name="Grigoriev I.V."/>
            <person name="Hibbett D.S."/>
        </authorList>
    </citation>
    <scope>NUCLEOTIDE SEQUENCE [LARGE SCALE GENOMIC DNA]</scope>
    <source>
        <strain evidence="2 3">CBS 109695</strain>
    </source>
</reference>
<organism evidence="2 3">
    <name type="scientific">Athelia psychrophila</name>
    <dbReference type="NCBI Taxonomy" id="1759441"/>
    <lineage>
        <taxon>Eukaryota</taxon>
        <taxon>Fungi</taxon>
        <taxon>Dikarya</taxon>
        <taxon>Basidiomycota</taxon>
        <taxon>Agaricomycotina</taxon>
        <taxon>Agaricomycetes</taxon>
        <taxon>Agaricomycetidae</taxon>
        <taxon>Atheliales</taxon>
        <taxon>Atheliaceae</taxon>
        <taxon>Athelia</taxon>
    </lineage>
</organism>
<proteinExistence type="predicted"/>
<keyword evidence="3" id="KW-1185">Reference proteome</keyword>
<evidence type="ECO:0000313" key="3">
    <source>
        <dbReference type="Proteomes" id="UP000076532"/>
    </source>
</evidence>
<gene>
    <name evidence="2" type="ORF">FIBSPDRAFT_699046</name>
</gene>
<dbReference type="AlphaFoldDB" id="A0A166IBL6"/>
<dbReference type="InterPro" id="IPR009057">
    <property type="entry name" value="Homeodomain-like_sf"/>
</dbReference>
<dbReference type="EMBL" id="KV417562">
    <property type="protein sequence ID" value="KZP19645.1"/>
    <property type="molecule type" value="Genomic_DNA"/>
</dbReference>